<evidence type="ECO:0000256" key="8">
    <source>
        <dbReference type="SAM" id="MobiDB-lite"/>
    </source>
</evidence>
<feature type="domain" description="U1-type" evidence="10">
    <location>
        <begin position="182"/>
        <end position="216"/>
    </location>
</feature>
<feature type="domain" description="U1-type" evidence="10">
    <location>
        <begin position="244"/>
        <end position="273"/>
    </location>
</feature>
<feature type="region of interest" description="Disordered" evidence="8">
    <location>
        <begin position="70"/>
        <end position="94"/>
    </location>
</feature>
<evidence type="ECO:0000256" key="3">
    <source>
        <dbReference type="ARBA" id="ARBA00022737"/>
    </source>
</evidence>
<accession>A0ABR2B732</accession>
<feature type="compositionally biased region" description="Pro residues" evidence="8">
    <location>
        <begin position="32"/>
        <end position="45"/>
    </location>
</feature>
<dbReference type="InterPro" id="IPR003604">
    <property type="entry name" value="Matrin/U1-like-C_Znf_C2H2"/>
</dbReference>
<keyword evidence="7" id="KW-0175">Coiled coil</keyword>
<feature type="domain" description="C2H2-type" evidence="9">
    <location>
        <begin position="117"/>
        <end position="140"/>
    </location>
</feature>
<keyword evidence="12" id="KW-1185">Reference proteome</keyword>
<name>A0ABR2B732_9ROSI</name>
<dbReference type="PANTHER" id="PTHR46144">
    <property type="entry name" value="ZINC FINGER PROTEIN 385B-LIKE"/>
    <property type="match status" value="1"/>
</dbReference>
<dbReference type="EMBL" id="JBBPBM010000164">
    <property type="protein sequence ID" value="KAK8502784.1"/>
    <property type="molecule type" value="Genomic_DNA"/>
</dbReference>
<dbReference type="InterPro" id="IPR036236">
    <property type="entry name" value="Znf_C2H2_sf"/>
</dbReference>
<dbReference type="PANTHER" id="PTHR46144:SF6">
    <property type="entry name" value="C2H2-TYPE DOMAIN-CONTAINING PROTEIN"/>
    <property type="match status" value="1"/>
</dbReference>
<dbReference type="SUPFAM" id="SSF57667">
    <property type="entry name" value="beta-beta-alpha zinc fingers"/>
    <property type="match status" value="2"/>
</dbReference>
<feature type="domain" description="U1-type" evidence="10">
    <location>
        <begin position="114"/>
        <end position="147"/>
    </location>
</feature>
<evidence type="ECO:0000256" key="4">
    <source>
        <dbReference type="ARBA" id="ARBA00022771"/>
    </source>
</evidence>
<evidence type="ECO:0000259" key="10">
    <source>
        <dbReference type="SMART" id="SM00451"/>
    </source>
</evidence>
<evidence type="ECO:0000256" key="7">
    <source>
        <dbReference type="SAM" id="Coils"/>
    </source>
</evidence>
<feature type="compositionally biased region" description="Low complexity" evidence="8">
    <location>
        <begin position="1"/>
        <end position="31"/>
    </location>
</feature>
<reference evidence="11 12" key="1">
    <citation type="journal article" date="2024" name="G3 (Bethesda)">
        <title>Genome assembly of Hibiscus sabdariffa L. provides insights into metabolisms of medicinal natural products.</title>
        <authorList>
            <person name="Kim T."/>
        </authorList>
    </citation>
    <scope>NUCLEOTIDE SEQUENCE [LARGE SCALE GENOMIC DNA]</scope>
    <source>
        <strain evidence="11">TK-2024</strain>
        <tissue evidence="11">Old leaves</tissue>
    </source>
</reference>
<evidence type="ECO:0000259" key="9">
    <source>
        <dbReference type="SMART" id="SM00355"/>
    </source>
</evidence>
<sequence length="670" mass="72081">MDQSQQNSSFAFLSQSSNSISNPPSSSFPQPQKVPPQPFLCPPGTDPHAHQGHLVVPRVEPEAHAQFNENRNGASQSCDVTLPVAGSNSSGNNDGLNQSLVNNVIITPKQTGMVQPMRCDVCNIECQTQDFEKHIVGKKHRRNLQMKSNSTSATFPEPSDGANAQELERKKQKLLDSGAAYSSIQVCTLCNVACNSREKLAEHLSGRKHAAQAGQIAVVGIGPDLVAFRANHHFCNESKKTKIPQSSWCQVCQIDVYAKHLSGKKHLKNVENLEKLKNGTHDSSVGTPAATSLMIKSVENQATNGSYIVNVKYWDKMAAQSKSSKEVLNLSNWKVVEGGVANNGCSVNVQNPDKMAPVQSEASKEDLEMMKQKVMESGAVADAVANSCYGDNAENTEKMTAQSDASKEDWEMRKPKVMEAGVAAAVVVNSSYDVNVQNPEKMAEQSGAPKKDLETKEQKTMEGGVAAASVANGSYSVNVQNTEEMAAQSGASKEYLETKKQKLMEGVPAAAVVANSSYAVNVQNPEKMAAQSGASKEYSETKKQKVMEGVTAAAVAVANSSYGVNVQNLEKMAAQSEDLEMKLKVMEAGGVGVQNPEKVVEQSQASKDDLQTKKRKLIESGTAAAAVMSCTFCNVVCNSQQAFKYHLAGKKHVAMVKKQASAEYQMPLLN</sequence>
<evidence type="ECO:0000256" key="2">
    <source>
        <dbReference type="ARBA" id="ARBA00022723"/>
    </source>
</evidence>
<feature type="region of interest" description="Disordered" evidence="8">
    <location>
        <begin position="139"/>
        <end position="163"/>
    </location>
</feature>
<feature type="domain" description="U1-type" evidence="10">
    <location>
        <begin position="625"/>
        <end position="659"/>
    </location>
</feature>
<gene>
    <name evidence="11" type="ORF">V6N12_073269</name>
</gene>
<feature type="region of interest" description="Disordered" evidence="8">
    <location>
        <begin position="1"/>
        <end position="51"/>
    </location>
</feature>
<evidence type="ECO:0000313" key="12">
    <source>
        <dbReference type="Proteomes" id="UP001472677"/>
    </source>
</evidence>
<keyword evidence="4" id="KW-0863">Zinc-finger</keyword>
<comment type="subcellular location">
    <subcellularLocation>
        <location evidence="1">Nucleus</location>
    </subcellularLocation>
</comment>
<feature type="compositionally biased region" description="Polar residues" evidence="8">
    <location>
        <begin position="145"/>
        <end position="154"/>
    </location>
</feature>
<dbReference type="Pfam" id="PF12874">
    <property type="entry name" value="zf-met"/>
    <property type="match status" value="2"/>
</dbReference>
<evidence type="ECO:0000256" key="5">
    <source>
        <dbReference type="ARBA" id="ARBA00022833"/>
    </source>
</evidence>
<feature type="compositionally biased region" description="Polar residues" evidence="8">
    <location>
        <begin position="70"/>
        <end position="79"/>
    </location>
</feature>
<dbReference type="SMART" id="SM00355">
    <property type="entry name" value="ZnF_C2H2"/>
    <property type="match status" value="3"/>
</dbReference>
<keyword evidence="5" id="KW-0862">Zinc</keyword>
<dbReference type="Proteomes" id="UP001472677">
    <property type="component" value="Unassembled WGS sequence"/>
</dbReference>
<keyword evidence="6" id="KW-0539">Nucleus</keyword>
<evidence type="ECO:0000313" key="11">
    <source>
        <dbReference type="EMBL" id="KAK8502784.1"/>
    </source>
</evidence>
<feature type="coiled-coil region" evidence="7">
    <location>
        <begin position="569"/>
        <end position="620"/>
    </location>
</feature>
<comment type="caution">
    <text evidence="11">The sequence shown here is derived from an EMBL/GenBank/DDBJ whole genome shotgun (WGS) entry which is preliminary data.</text>
</comment>
<feature type="domain" description="C2H2-type" evidence="9">
    <location>
        <begin position="628"/>
        <end position="652"/>
    </location>
</feature>
<evidence type="ECO:0000256" key="1">
    <source>
        <dbReference type="ARBA" id="ARBA00004123"/>
    </source>
</evidence>
<dbReference type="InterPro" id="IPR013087">
    <property type="entry name" value="Znf_C2H2_type"/>
</dbReference>
<dbReference type="Gene3D" id="3.30.160.60">
    <property type="entry name" value="Classic Zinc Finger"/>
    <property type="match status" value="3"/>
</dbReference>
<feature type="domain" description="C2H2-type" evidence="9">
    <location>
        <begin position="185"/>
        <end position="209"/>
    </location>
</feature>
<proteinExistence type="predicted"/>
<dbReference type="InterPro" id="IPR051868">
    <property type="entry name" value="ZN346_ZMAT4"/>
</dbReference>
<keyword evidence="3" id="KW-0677">Repeat</keyword>
<organism evidence="11 12">
    <name type="scientific">Hibiscus sabdariffa</name>
    <name type="common">roselle</name>
    <dbReference type="NCBI Taxonomy" id="183260"/>
    <lineage>
        <taxon>Eukaryota</taxon>
        <taxon>Viridiplantae</taxon>
        <taxon>Streptophyta</taxon>
        <taxon>Embryophyta</taxon>
        <taxon>Tracheophyta</taxon>
        <taxon>Spermatophyta</taxon>
        <taxon>Magnoliopsida</taxon>
        <taxon>eudicotyledons</taxon>
        <taxon>Gunneridae</taxon>
        <taxon>Pentapetalae</taxon>
        <taxon>rosids</taxon>
        <taxon>malvids</taxon>
        <taxon>Malvales</taxon>
        <taxon>Malvaceae</taxon>
        <taxon>Malvoideae</taxon>
        <taxon>Hibiscus</taxon>
    </lineage>
</organism>
<evidence type="ECO:0000256" key="6">
    <source>
        <dbReference type="ARBA" id="ARBA00023242"/>
    </source>
</evidence>
<protein>
    <submittedName>
        <fullName evidence="11">Uncharacterized protein</fullName>
    </submittedName>
</protein>
<keyword evidence="2" id="KW-0479">Metal-binding</keyword>
<dbReference type="SMART" id="SM00451">
    <property type="entry name" value="ZnF_U1"/>
    <property type="match status" value="4"/>
</dbReference>